<reference evidence="3 4" key="1">
    <citation type="submission" date="2024-05" db="EMBL/GenBank/DDBJ databases">
        <title>Roseateles sp. DJS-2-20 16S ribosomal RNA gene Genome sequencing and assembly.</title>
        <authorList>
            <person name="Woo H."/>
        </authorList>
    </citation>
    <scope>NUCLEOTIDE SEQUENCE [LARGE SCALE GENOMIC DNA]</scope>
    <source>
        <strain evidence="3 4">DJS-2-20</strain>
    </source>
</reference>
<dbReference type="CDD" id="cd05403">
    <property type="entry name" value="NT_KNTase_like"/>
    <property type="match status" value="1"/>
</dbReference>
<name>A0ABV0G2K1_9BURK</name>
<dbReference type="EMBL" id="JBDPZD010000002">
    <property type="protein sequence ID" value="MEO3691957.1"/>
    <property type="molecule type" value="Genomic_DNA"/>
</dbReference>
<dbReference type="Pfam" id="PF04851">
    <property type="entry name" value="ResIII"/>
    <property type="match status" value="1"/>
</dbReference>
<evidence type="ECO:0000259" key="2">
    <source>
        <dbReference type="Pfam" id="PF18765"/>
    </source>
</evidence>
<dbReference type="InterPro" id="IPR041633">
    <property type="entry name" value="Polbeta"/>
</dbReference>
<dbReference type="Gene3D" id="3.40.50.300">
    <property type="entry name" value="P-loop containing nucleotide triphosphate hydrolases"/>
    <property type="match status" value="2"/>
</dbReference>
<dbReference type="InterPro" id="IPR050742">
    <property type="entry name" value="Helicase_Restrict-Modif_Enz"/>
</dbReference>
<feature type="domain" description="Helicase/UvrB N-terminal" evidence="1">
    <location>
        <begin position="212"/>
        <end position="273"/>
    </location>
</feature>
<dbReference type="GO" id="GO:0004386">
    <property type="term" value="F:helicase activity"/>
    <property type="evidence" value="ECO:0007669"/>
    <property type="project" value="UniProtKB-KW"/>
</dbReference>
<evidence type="ECO:0000259" key="1">
    <source>
        <dbReference type="Pfam" id="PF04851"/>
    </source>
</evidence>
<comment type="caution">
    <text evidence="3">The sequence shown here is derived from an EMBL/GenBank/DDBJ whole genome shotgun (WGS) entry which is preliminary data.</text>
</comment>
<feature type="domain" description="Polymerase beta nucleotidyltransferase" evidence="2">
    <location>
        <begin position="22"/>
        <end position="108"/>
    </location>
</feature>
<dbReference type="SUPFAM" id="SSF81301">
    <property type="entry name" value="Nucleotidyltransferase"/>
    <property type="match status" value="1"/>
</dbReference>
<organism evidence="3 4">
    <name type="scientific">Roseateles paludis</name>
    <dbReference type="NCBI Taxonomy" id="3145238"/>
    <lineage>
        <taxon>Bacteria</taxon>
        <taxon>Pseudomonadati</taxon>
        <taxon>Pseudomonadota</taxon>
        <taxon>Betaproteobacteria</taxon>
        <taxon>Burkholderiales</taxon>
        <taxon>Sphaerotilaceae</taxon>
        <taxon>Roseateles</taxon>
    </lineage>
</organism>
<keyword evidence="4" id="KW-1185">Reference proteome</keyword>
<dbReference type="PANTHER" id="PTHR47396:SF1">
    <property type="entry name" value="ATP-DEPENDENT HELICASE IRC3-RELATED"/>
    <property type="match status" value="1"/>
</dbReference>
<evidence type="ECO:0000313" key="4">
    <source>
        <dbReference type="Proteomes" id="UP001495147"/>
    </source>
</evidence>
<protein>
    <submittedName>
        <fullName evidence="3">DEAD/DEAH box helicase family protein</fullName>
    </submittedName>
</protein>
<accession>A0ABV0G2K1</accession>
<dbReference type="PANTHER" id="PTHR47396">
    <property type="entry name" value="TYPE I RESTRICTION ENZYME ECOKI R PROTEIN"/>
    <property type="match status" value="1"/>
</dbReference>
<keyword evidence="3" id="KW-0067">ATP-binding</keyword>
<dbReference type="InterPro" id="IPR027417">
    <property type="entry name" value="P-loop_NTPase"/>
</dbReference>
<dbReference type="Pfam" id="PF18765">
    <property type="entry name" value="Polbeta"/>
    <property type="match status" value="1"/>
</dbReference>
<evidence type="ECO:0000313" key="3">
    <source>
        <dbReference type="EMBL" id="MEO3691957.1"/>
    </source>
</evidence>
<keyword evidence="3" id="KW-0347">Helicase</keyword>
<dbReference type="RefSeq" id="WP_347704764.1">
    <property type="nucleotide sequence ID" value="NZ_JBDPZD010000002.1"/>
</dbReference>
<dbReference type="Proteomes" id="UP001495147">
    <property type="component" value="Unassembled WGS sequence"/>
</dbReference>
<dbReference type="InterPro" id="IPR043519">
    <property type="entry name" value="NT_sf"/>
</dbReference>
<sequence>MSEQDRAGAAVPHGIAPGALAEIRALCERTPGVERLWLFGSRAQGTHRDRSDIDLAVDAPGWTAKQAAAFTAALKQLPLVYPLDAVWWQDQIGDIFRAEIAAHRVVLWQPAALAQRANARSPGVEFKPFQERVLSQLTAYLAELQPAAKTAEAQAQVLEAMEEAPDTELLRRLKDYPAIAWKKLREKALLPDSSRERPHNSRWDGAGRAIPNVCLKVPTGGGKTLLATAAIGQVFSQWFKRHTGLVLWVVPNEAIYQQTLKTLSDRDHPYRQLLNVAGAGRVKVLEKHSPLTRQDVDSHLCVMVLMLAAAARQNKETLRFFRDRGNVLGFVPREDDLPAHHELLLRVPNLDAYAPFGTSQAELRAQMGSIVKSSLGNVARLLRPMVVIDEGHHGYTENALKTLDGFNPGFLLELSATPRVASAKGSGSNVLVDVRGTDLQDAQMIKLPIHVDVQHWSDWQACLAASVERLDALQREAEALRGETARYVRPILLVQVERTGADTLDTGFIHAEHAKAYLLQLGFTERQIAVKTSEQNDLSAPENIDLLSPLCEVRAIITKQALQEGWDCPFAYVLCALAAGRNPGAMTQLVGRILRQPQAAYTGREALDACYVLCHDAKTAEVVKAIRSSLEGEGMGDLALRVSGGGSDTAERSTVRQQRREAFRRLRIFVPRVTWAEPGKPRRELAYDSDVLDGLDWSAANVAGWVAGWAPNPETALAERFDVSLDILQRHGLRQGPRALDAGGATLDRGRLVRALLDLMPNAWLLWDWVNEWVAALRGRGLTEAELAGSSASLIEHLRQALEARRDELAEGRFAALVAQGRIEFALRADAQDYELPQEAELALGSAAPQALLNAAGLPALKSLLEPALVTGDLNGLEADCAGYLDAKAAVHWWHRNVARTQYGLQGWKRHKVYPDFVFGLTQQGKGQRLLLLETKGAHLQGNEDTGYKARLFARLEAAFADARWQSVGELALADAEDKTLLNCKLLMDAAWQGGLEHLLAADSAAA</sequence>
<dbReference type="SUPFAM" id="SSF52540">
    <property type="entry name" value="P-loop containing nucleoside triphosphate hydrolases"/>
    <property type="match status" value="2"/>
</dbReference>
<proteinExistence type="predicted"/>
<dbReference type="InterPro" id="IPR006935">
    <property type="entry name" value="Helicase/UvrB_N"/>
</dbReference>
<keyword evidence="3" id="KW-0378">Hydrolase</keyword>
<keyword evidence="3" id="KW-0547">Nucleotide-binding</keyword>
<gene>
    <name evidence="3" type="ORF">ABDJ85_10790</name>
</gene>
<dbReference type="Gene3D" id="3.30.460.10">
    <property type="entry name" value="Beta Polymerase, domain 2"/>
    <property type="match status" value="1"/>
</dbReference>